<dbReference type="AlphaFoldDB" id="K1SCZ3"/>
<keyword evidence="1" id="KW-0472">Membrane</keyword>
<feature type="transmembrane region" description="Helical" evidence="1">
    <location>
        <begin position="25"/>
        <end position="48"/>
    </location>
</feature>
<protein>
    <submittedName>
        <fullName evidence="2">ABC-type transport system, involved in lipoprotein release, permease component</fullName>
    </submittedName>
</protein>
<keyword evidence="2" id="KW-0449">Lipoprotein</keyword>
<name>K1SCZ3_9ZZZZ</name>
<organism evidence="2">
    <name type="scientific">human gut metagenome</name>
    <dbReference type="NCBI Taxonomy" id="408170"/>
    <lineage>
        <taxon>unclassified sequences</taxon>
        <taxon>metagenomes</taxon>
        <taxon>organismal metagenomes</taxon>
    </lineage>
</organism>
<dbReference type="EMBL" id="AJWZ01011443">
    <property type="protein sequence ID" value="EKC45251.1"/>
    <property type="molecule type" value="Genomic_DNA"/>
</dbReference>
<gene>
    <name evidence="2" type="ORF">OBE_16990</name>
</gene>
<accession>K1SCZ3</accession>
<comment type="caution">
    <text evidence="2">The sequence shown here is derived from an EMBL/GenBank/DDBJ whole genome shotgun (WGS) entry which is preliminary data.</text>
</comment>
<evidence type="ECO:0000313" key="2">
    <source>
        <dbReference type="EMBL" id="EKC45251.1"/>
    </source>
</evidence>
<keyword evidence="1" id="KW-0812">Transmembrane</keyword>
<reference evidence="2" key="1">
    <citation type="journal article" date="2013" name="Environ. Microbiol.">
        <title>Microbiota from the distal guts of lean and obese adolescents exhibit partial functional redundancy besides clear differences in community structure.</title>
        <authorList>
            <person name="Ferrer M."/>
            <person name="Ruiz A."/>
            <person name="Lanza F."/>
            <person name="Haange S.B."/>
            <person name="Oberbach A."/>
            <person name="Till H."/>
            <person name="Bargiela R."/>
            <person name="Campoy C."/>
            <person name="Segura M.T."/>
            <person name="Richter M."/>
            <person name="von Bergen M."/>
            <person name="Seifert J."/>
            <person name="Suarez A."/>
        </authorList>
    </citation>
    <scope>NUCLEOTIDE SEQUENCE</scope>
</reference>
<keyword evidence="1" id="KW-1133">Transmembrane helix</keyword>
<sequence>MNVKNRKCIRKLSLKSLYANRRRNLIAIFAIALTTLLFTSMFTIVLSLNASYETYQFRQVGGYAHGTFKDVSPEQAERIAPTRR</sequence>
<proteinExistence type="predicted"/>
<evidence type="ECO:0000256" key="1">
    <source>
        <dbReference type="SAM" id="Phobius"/>
    </source>
</evidence>